<name>A0A6M2DUW5_XENCH</name>
<organism evidence="1">
    <name type="scientific">Xenopsylla cheopis</name>
    <name type="common">Oriental rat flea</name>
    <name type="synonym">Pulex cheopis</name>
    <dbReference type="NCBI Taxonomy" id="163159"/>
    <lineage>
        <taxon>Eukaryota</taxon>
        <taxon>Metazoa</taxon>
        <taxon>Ecdysozoa</taxon>
        <taxon>Arthropoda</taxon>
        <taxon>Hexapoda</taxon>
        <taxon>Insecta</taxon>
        <taxon>Pterygota</taxon>
        <taxon>Neoptera</taxon>
        <taxon>Endopterygota</taxon>
        <taxon>Siphonaptera</taxon>
        <taxon>Pulicidae</taxon>
        <taxon>Xenopsyllinae</taxon>
        <taxon>Xenopsylla</taxon>
    </lineage>
</organism>
<accession>A0A6M2DUW5</accession>
<dbReference type="AlphaFoldDB" id="A0A6M2DUW5"/>
<protein>
    <submittedName>
        <fullName evidence="1">Putative secreted protein</fullName>
    </submittedName>
</protein>
<reference evidence="1" key="1">
    <citation type="submission" date="2020-03" db="EMBL/GenBank/DDBJ databases">
        <title>Transcriptomic Profiling of the Digestive Tract of the Rat Flea, Xenopsylla cheopis, Following Blood Feeding and Infection with Yersinia pestis.</title>
        <authorList>
            <person name="Bland D.M."/>
            <person name="Martens C.A."/>
            <person name="Virtaneva K."/>
            <person name="Kanakabandi K."/>
            <person name="Long D."/>
            <person name="Rosenke R."/>
            <person name="Saturday G.A."/>
            <person name="Hoyt F.H."/>
            <person name="Bruno D.P."/>
            <person name="Ribeiro J.M.C."/>
            <person name="Hinnebusch J."/>
        </authorList>
    </citation>
    <scope>NUCLEOTIDE SEQUENCE</scope>
</reference>
<dbReference type="EMBL" id="GIIL01005998">
    <property type="protein sequence ID" value="NOV49724.1"/>
    <property type="molecule type" value="Transcribed_RNA"/>
</dbReference>
<proteinExistence type="predicted"/>
<sequence>MLLFFSLGKLSCHVTTSNFDSFVGQSKKIEIFTNRRQKIAKKYGIIRIGKFGKRGAYLKHLRLSLIMPSRRPFSTIIKRLEEYFKFIAASKT</sequence>
<evidence type="ECO:0000313" key="1">
    <source>
        <dbReference type="EMBL" id="NOV49724.1"/>
    </source>
</evidence>